<dbReference type="InterPro" id="IPR000835">
    <property type="entry name" value="HTH_MarR-typ"/>
</dbReference>
<dbReference type="EMBL" id="JBIRWM010000013">
    <property type="protein sequence ID" value="MFI2159002.1"/>
    <property type="molecule type" value="Genomic_DNA"/>
</dbReference>
<evidence type="ECO:0000313" key="3">
    <source>
        <dbReference type="Proteomes" id="UP001611397"/>
    </source>
</evidence>
<proteinExistence type="predicted"/>
<dbReference type="PANTHER" id="PTHR33164:SF43">
    <property type="entry name" value="HTH-TYPE TRANSCRIPTIONAL REPRESSOR YETL"/>
    <property type="match status" value="1"/>
</dbReference>
<dbReference type="InterPro" id="IPR039422">
    <property type="entry name" value="MarR/SlyA-like"/>
</dbReference>
<dbReference type="SUPFAM" id="SSF46785">
    <property type="entry name" value="Winged helix' DNA-binding domain"/>
    <property type="match status" value="1"/>
</dbReference>
<evidence type="ECO:0000259" key="1">
    <source>
        <dbReference type="PROSITE" id="PS50995"/>
    </source>
</evidence>
<organism evidence="2 3">
    <name type="scientific">Streptomyces olivaceoviridis</name>
    <name type="common">Streptomyces corchorusii</name>
    <dbReference type="NCBI Taxonomy" id="1921"/>
    <lineage>
        <taxon>Bacteria</taxon>
        <taxon>Bacillati</taxon>
        <taxon>Actinomycetota</taxon>
        <taxon>Actinomycetes</taxon>
        <taxon>Kitasatosporales</taxon>
        <taxon>Streptomycetaceae</taxon>
        <taxon>Streptomyces</taxon>
    </lineage>
</organism>
<evidence type="ECO:0000313" key="2">
    <source>
        <dbReference type="EMBL" id="MFI2159002.1"/>
    </source>
</evidence>
<sequence>MNEQEVTTSSAGPEEVGLSFLALAHSVRERVDRHMTTATGLSLSRAKVLQVLAGRGPLHQAELAKALEQAPRSVTQIVEGLERLDLVTRTGDSHDRRRKTVSVTDKGRAVLASAEQAGAEMLQQLFGSLDRRQLAALDQLVARVGTAVY</sequence>
<dbReference type="PROSITE" id="PS50995">
    <property type="entry name" value="HTH_MARR_2"/>
    <property type="match status" value="1"/>
</dbReference>
<comment type="caution">
    <text evidence="2">The sequence shown here is derived from an EMBL/GenBank/DDBJ whole genome shotgun (WGS) entry which is preliminary data.</text>
</comment>
<gene>
    <name evidence="2" type="ORF">ACH49L_25465</name>
</gene>
<dbReference type="InterPro" id="IPR036388">
    <property type="entry name" value="WH-like_DNA-bd_sf"/>
</dbReference>
<dbReference type="SMART" id="SM00347">
    <property type="entry name" value="HTH_MARR"/>
    <property type="match status" value="1"/>
</dbReference>
<protein>
    <submittedName>
        <fullName evidence="2">MarR family winged helix-turn-helix transcriptional regulator</fullName>
    </submittedName>
</protein>
<accession>A0ABW7VHP2</accession>
<reference evidence="2 3" key="1">
    <citation type="submission" date="2024-10" db="EMBL/GenBank/DDBJ databases">
        <title>The Natural Products Discovery Center: Release of the First 8490 Sequenced Strains for Exploring Actinobacteria Biosynthetic Diversity.</title>
        <authorList>
            <person name="Kalkreuter E."/>
            <person name="Kautsar S.A."/>
            <person name="Yang D."/>
            <person name="Bader C.D."/>
            <person name="Teijaro C.N."/>
            <person name="Fluegel L."/>
            <person name="Davis C.M."/>
            <person name="Simpson J.R."/>
            <person name="Lauterbach L."/>
            <person name="Steele A.D."/>
            <person name="Gui C."/>
            <person name="Meng S."/>
            <person name="Li G."/>
            <person name="Viehrig K."/>
            <person name="Ye F."/>
            <person name="Su P."/>
            <person name="Kiefer A.F."/>
            <person name="Nichols A."/>
            <person name="Cepeda A.J."/>
            <person name="Yan W."/>
            <person name="Fan B."/>
            <person name="Jiang Y."/>
            <person name="Adhikari A."/>
            <person name="Zheng C.-J."/>
            <person name="Schuster L."/>
            <person name="Cowan T.M."/>
            <person name="Smanski M.J."/>
            <person name="Chevrette M.G."/>
            <person name="De Carvalho L.P.S."/>
            <person name="Shen B."/>
        </authorList>
    </citation>
    <scope>NUCLEOTIDE SEQUENCE [LARGE SCALE GENOMIC DNA]</scope>
    <source>
        <strain evidence="2 3">NPDC020295</strain>
    </source>
</reference>
<feature type="domain" description="HTH marR-type" evidence="1">
    <location>
        <begin position="13"/>
        <end position="146"/>
    </location>
</feature>
<dbReference type="PRINTS" id="PR00598">
    <property type="entry name" value="HTHMARR"/>
</dbReference>
<dbReference type="Pfam" id="PF12802">
    <property type="entry name" value="MarR_2"/>
    <property type="match status" value="1"/>
</dbReference>
<name>A0ABW7VHP2_STROI</name>
<dbReference type="PANTHER" id="PTHR33164">
    <property type="entry name" value="TRANSCRIPTIONAL REGULATOR, MARR FAMILY"/>
    <property type="match status" value="1"/>
</dbReference>
<dbReference type="Proteomes" id="UP001611397">
    <property type="component" value="Unassembled WGS sequence"/>
</dbReference>
<keyword evidence="3" id="KW-1185">Reference proteome</keyword>
<dbReference type="Gene3D" id="1.10.10.10">
    <property type="entry name" value="Winged helix-like DNA-binding domain superfamily/Winged helix DNA-binding domain"/>
    <property type="match status" value="1"/>
</dbReference>
<dbReference type="RefSeq" id="WP_244218385.1">
    <property type="nucleotide sequence ID" value="NZ_JBHYPK010000042.1"/>
</dbReference>
<dbReference type="InterPro" id="IPR036390">
    <property type="entry name" value="WH_DNA-bd_sf"/>
</dbReference>